<dbReference type="AlphaFoldDB" id="A0A813R5P6"/>
<protein>
    <recommendedName>
        <fullName evidence="4">MARVEL domain-containing protein</fullName>
    </recommendedName>
</protein>
<dbReference type="EMBL" id="CAJNOR010000056">
    <property type="protein sequence ID" value="CAF0776859.1"/>
    <property type="molecule type" value="Genomic_DNA"/>
</dbReference>
<evidence type="ECO:0000313" key="2">
    <source>
        <dbReference type="EMBL" id="CAF0776859.1"/>
    </source>
</evidence>
<reference evidence="2" key="1">
    <citation type="submission" date="2021-02" db="EMBL/GenBank/DDBJ databases">
        <authorList>
            <person name="Nowell W R."/>
        </authorList>
    </citation>
    <scope>NUCLEOTIDE SEQUENCE</scope>
</reference>
<feature type="transmembrane region" description="Helical" evidence="1">
    <location>
        <begin position="127"/>
        <end position="147"/>
    </location>
</feature>
<gene>
    <name evidence="2" type="ORF">XAT740_LOCUS1754</name>
</gene>
<evidence type="ECO:0000256" key="1">
    <source>
        <dbReference type="SAM" id="Phobius"/>
    </source>
</evidence>
<keyword evidence="1" id="KW-0812">Transmembrane</keyword>
<organism evidence="2 3">
    <name type="scientific">Adineta ricciae</name>
    <name type="common">Rotifer</name>
    <dbReference type="NCBI Taxonomy" id="249248"/>
    <lineage>
        <taxon>Eukaryota</taxon>
        <taxon>Metazoa</taxon>
        <taxon>Spiralia</taxon>
        <taxon>Gnathifera</taxon>
        <taxon>Rotifera</taxon>
        <taxon>Eurotatoria</taxon>
        <taxon>Bdelloidea</taxon>
        <taxon>Adinetida</taxon>
        <taxon>Adinetidae</taxon>
        <taxon>Adineta</taxon>
    </lineage>
</organism>
<name>A0A813R5P6_ADIRI</name>
<evidence type="ECO:0008006" key="4">
    <source>
        <dbReference type="Google" id="ProtNLM"/>
    </source>
</evidence>
<accession>A0A813R5P6</accession>
<keyword evidence="3" id="KW-1185">Reference proteome</keyword>
<comment type="caution">
    <text evidence="2">The sequence shown here is derived from an EMBL/GenBank/DDBJ whole genome shotgun (WGS) entry which is preliminary data.</text>
</comment>
<feature type="transmembrane region" description="Helical" evidence="1">
    <location>
        <begin position="93"/>
        <end position="115"/>
    </location>
</feature>
<dbReference type="Proteomes" id="UP000663828">
    <property type="component" value="Unassembled WGS sequence"/>
</dbReference>
<keyword evidence="1" id="KW-1133">Transmembrane helix</keyword>
<proteinExistence type="predicted"/>
<evidence type="ECO:0000313" key="3">
    <source>
        <dbReference type="Proteomes" id="UP000663828"/>
    </source>
</evidence>
<sequence>MQTNFDQQGTCSSYQGATGHTPEYVSAGNSYSVQQKAAIATPVYQTVWKNKLSTEIKMNLRIFFAVSGFFYALWGIVAISVQIAIIINAFSTYYHGLWSGSLLVIAGAVMMIIAARSHYPLMRLPPLYGFNLGFSTVALIFSAINYSLTRHCYSLYCDKSLANQLQLSLIVTFSVALIHTIVNLIFVLREHRQTVDLANAMFVNQ</sequence>
<feature type="transmembrane region" description="Helical" evidence="1">
    <location>
        <begin position="62"/>
        <end position="87"/>
    </location>
</feature>
<feature type="transmembrane region" description="Helical" evidence="1">
    <location>
        <begin position="167"/>
        <end position="188"/>
    </location>
</feature>
<keyword evidence="1" id="KW-0472">Membrane</keyword>